<comment type="caution">
    <text evidence="1">The sequence shown here is derived from an EMBL/GenBank/DDBJ whole genome shotgun (WGS) entry which is preliminary data.</text>
</comment>
<name>A0A394DP39_LUPAN</name>
<dbReference type="SUPFAM" id="SSF141562">
    <property type="entry name" value="At5g01610-like"/>
    <property type="match status" value="1"/>
</dbReference>
<evidence type="ECO:0000313" key="1">
    <source>
        <dbReference type="EMBL" id="OIW21597.1"/>
    </source>
</evidence>
<dbReference type="OrthoDB" id="1901318at2759"/>
<dbReference type="EMBL" id="MLAU01028952">
    <property type="protein sequence ID" value="OIW21597.1"/>
    <property type="molecule type" value="Genomic_DNA"/>
</dbReference>
<proteinExistence type="predicted"/>
<evidence type="ECO:0008006" key="3">
    <source>
        <dbReference type="Google" id="ProtNLM"/>
    </source>
</evidence>
<dbReference type="InterPro" id="IPR007493">
    <property type="entry name" value="DUF538"/>
</dbReference>
<sequence>MEKALTKVTSFKVVLSNSWITKKAKQELSNISGDITTFSNTVEEKAKWIFNKLKGKPLKSLSNLLREYNLPPGLFPQNIICYEFDETKGKLVVYLPSPCEVSFKDSSVIRYAPRVKGVLTRGKLSAIEGMKTKVLVWVKVTSVAVEGYKSDKVWITAGVKKARPKDAYDAPRDAVRVAEF</sequence>
<dbReference type="Gene3D" id="2.30.240.10">
    <property type="entry name" value="At5g01610-like"/>
    <property type="match status" value="1"/>
</dbReference>
<evidence type="ECO:0000313" key="2">
    <source>
        <dbReference type="Proteomes" id="UP000188354"/>
    </source>
</evidence>
<dbReference type="AlphaFoldDB" id="A0A394DP39"/>
<organism evidence="1 2">
    <name type="scientific">Lupinus angustifolius</name>
    <name type="common">Narrow-leaved blue lupine</name>
    <dbReference type="NCBI Taxonomy" id="3871"/>
    <lineage>
        <taxon>Eukaryota</taxon>
        <taxon>Viridiplantae</taxon>
        <taxon>Streptophyta</taxon>
        <taxon>Embryophyta</taxon>
        <taxon>Tracheophyta</taxon>
        <taxon>Spermatophyta</taxon>
        <taxon>Magnoliopsida</taxon>
        <taxon>eudicotyledons</taxon>
        <taxon>Gunneridae</taxon>
        <taxon>Pentapetalae</taxon>
        <taxon>rosids</taxon>
        <taxon>fabids</taxon>
        <taxon>Fabales</taxon>
        <taxon>Fabaceae</taxon>
        <taxon>Papilionoideae</taxon>
        <taxon>50 kb inversion clade</taxon>
        <taxon>genistoids sensu lato</taxon>
        <taxon>core genistoids</taxon>
        <taxon>Genisteae</taxon>
        <taxon>Lupinus</taxon>
    </lineage>
</organism>
<dbReference type="Proteomes" id="UP000188354">
    <property type="component" value="Unassembled WGS sequence"/>
</dbReference>
<dbReference type="Gramene" id="OIW21597">
    <property type="protein sequence ID" value="OIW21597"/>
    <property type="gene ID" value="TanjilG_06721"/>
</dbReference>
<protein>
    <recommendedName>
        <fullName evidence="3">DUF538 family protein</fullName>
    </recommendedName>
</protein>
<dbReference type="KEGG" id="lang:109340219"/>
<gene>
    <name evidence="1" type="ORF">TanjilG_06721</name>
</gene>
<accession>A0A394DP39</accession>
<dbReference type="PANTHER" id="PTHR31676:SF0">
    <property type="entry name" value="OS03G0210500 PROTEIN"/>
    <property type="match status" value="1"/>
</dbReference>
<dbReference type="Pfam" id="PF04398">
    <property type="entry name" value="DUF538"/>
    <property type="match status" value="1"/>
</dbReference>
<dbReference type="STRING" id="3871.A0A394DP39"/>
<keyword evidence="2" id="KW-1185">Reference proteome</keyword>
<dbReference type="InterPro" id="IPR036758">
    <property type="entry name" value="At5g01610-like"/>
</dbReference>
<dbReference type="PANTHER" id="PTHR31676">
    <property type="entry name" value="T31J12.3 PROTEIN-RELATED"/>
    <property type="match status" value="1"/>
</dbReference>
<reference evidence="1 2" key="1">
    <citation type="journal article" date="2017" name="Plant Biotechnol. J.">
        <title>A comprehensive draft genome sequence for lupin (Lupinus angustifolius), an emerging health food: insights into plant-microbe interactions and legume evolution.</title>
        <authorList>
            <person name="Hane J.K."/>
            <person name="Ming Y."/>
            <person name="Kamphuis L.G."/>
            <person name="Nelson M.N."/>
            <person name="Garg G."/>
            <person name="Atkins C.A."/>
            <person name="Bayer P.E."/>
            <person name="Bravo A."/>
            <person name="Bringans S."/>
            <person name="Cannon S."/>
            <person name="Edwards D."/>
            <person name="Foley R."/>
            <person name="Gao L.L."/>
            <person name="Harrison M.J."/>
            <person name="Huang W."/>
            <person name="Hurgobin B."/>
            <person name="Li S."/>
            <person name="Liu C.W."/>
            <person name="McGrath A."/>
            <person name="Morahan G."/>
            <person name="Murray J."/>
            <person name="Weller J."/>
            <person name="Jian J."/>
            <person name="Singh K.B."/>
        </authorList>
    </citation>
    <scope>NUCLEOTIDE SEQUENCE [LARGE SCALE GENOMIC DNA]</scope>
    <source>
        <strain evidence="2">cv. Tanjil</strain>
        <tissue evidence="1">Whole plant</tissue>
    </source>
</reference>